<reference evidence="1 2" key="1">
    <citation type="submission" date="2018-02" db="EMBL/GenBank/DDBJ databases">
        <title>Novel Leptospira species isolated from soil and water in Japan.</title>
        <authorList>
            <person name="Nakao R."/>
            <person name="Masuzawa T."/>
        </authorList>
    </citation>
    <scope>NUCLEOTIDE SEQUENCE [LARGE SCALE GENOMIC DNA]</scope>
    <source>
        <strain evidence="1 2">E8</strain>
    </source>
</reference>
<keyword evidence="2" id="KW-1185">Reference proteome</keyword>
<dbReference type="Proteomes" id="UP000245076">
    <property type="component" value="Unassembled WGS sequence"/>
</dbReference>
<sequence length="51" mass="6072">MSKDKTAREKRIFFMEAKLYRVVWMSREFPKLLNLEATGIVSGFELATYIR</sequence>
<organism evidence="1 2">
    <name type="scientific">Leptospira johnsonii</name>
    <dbReference type="NCBI Taxonomy" id="1917820"/>
    <lineage>
        <taxon>Bacteria</taxon>
        <taxon>Pseudomonadati</taxon>
        <taxon>Spirochaetota</taxon>
        <taxon>Spirochaetia</taxon>
        <taxon>Leptospirales</taxon>
        <taxon>Leptospiraceae</taxon>
        <taxon>Leptospira</taxon>
    </lineage>
</organism>
<gene>
    <name evidence="1" type="ORF">LPTSP1_24620</name>
</gene>
<accession>A0A2P2D492</accession>
<name>A0A2P2D492_9LEPT</name>
<protein>
    <submittedName>
        <fullName evidence="1">Uncharacterized protein</fullName>
    </submittedName>
</protein>
<evidence type="ECO:0000313" key="2">
    <source>
        <dbReference type="Proteomes" id="UP000245076"/>
    </source>
</evidence>
<dbReference type="EMBL" id="BFAY01000011">
    <property type="protein sequence ID" value="GBF39460.1"/>
    <property type="molecule type" value="Genomic_DNA"/>
</dbReference>
<dbReference type="AlphaFoldDB" id="A0A2P2D492"/>
<proteinExistence type="predicted"/>
<evidence type="ECO:0000313" key="1">
    <source>
        <dbReference type="EMBL" id="GBF39460.1"/>
    </source>
</evidence>
<comment type="caution">
    <text evidence="1">The sequence shown here is derived from an EMBL/GenBank/DDBJ whole genome shotgun (WGS) entry which is preliminary data.</text>
</comment>